<evidence type="ECO:0000256" key="8">
    <source>
        <dbReference type="ARBA" id="ARBA00022982"/>
    </source>
</evidence>
<dbReference type="RefSeq" id="WP_106124031.1">
    <property type="nucleotide sequence ID" value="NZ_PVTY01000025.1"/>
</dbReference>
<dbReference type="PIRSF" id="PIRSF000267">
    <property type="entry name" value="Cyt_oxidse_sub2"/>
    <property type="match status" value="1"/>
</dbReference>
<feature type="transmembrane region" description="Helical" evidence="12">
    <location>
        <begin position="115"/>
        <end position="138"/>
    </location>
</feature>
<organism evidence="13 14">
    <name type="scientific">Nesterenkonia sandarakina</name>
    <dbReference type="NCBI Taxonomy" id="272918"/>
    <lineage>
        <taxon>Bacteria</taxon>
        <taxon>Bacillati</taxon>
        <taxon>Actinomycetota</taxon>
        <taxon>Actinomycetes</taxon>
        <taxon>Micrococcales</taxon>
        <taxon>Micrococcaceae</taxon>
        <taxon>Nesterenkonia</taxon>
    </lineage>
</organism>
<dbReference type="GO" id="GO:0016682">
    <property type="term" value="F:oxidoreductase activity, acting on diphenols and related substances as donors, oxygen as acceptor"/>
    <property type="evidence" value="ECO:0007669"/>
    <property type="project" value="TreeGrafter"/>
</dbReference>
<feature type="transmembrane region" description="Helical" evidence="12">
    <location>
        <begin position="74"/>
        <end position="95"/>
    </location>
</feature>
<evidence type="ECO:0000256" key="1">
    <source>
        <dbReference type="ARBA" id="ARBA00004651"/>
    </source>
</evidence>
<gene>
    <name evidence="13" type="ORF">BCL67_12516</name>
</gene>
<comment type="similarity">
    <text evidence="2">Belongs to the cytochrome ubiquinol oxidase subunit 2 family.</text>
</comment>
<evidence type="ECO:0000313" key="14">
    <source>
        <dbReference type="Proteomes" id="UP000238217"/>
    </source>
</evidence>
<evidence type="ECO:0000256" key="3">
    <source>
        <dbReference type="ARBA" id="ARBA00022448"/>
    </source>
</evidence>
<keyword evidence="3" id="KW-0813">Transport</keyword>
<dbReference type="GO" id="GO:0046872">
    <property type="term" value="F:metal ion binding"/>
    <property type="evidence" value="ECO:0007669"/>
    <property type="project" value="UniProtKB-KW"/>
</dbReference>
<name>A0A2T0YBV9_9MICC</name>
<feature type="transmembrane region" description="Helical" evidence="12">
    <location>
        <begin position="6"/>
        <end position="32"/>
    </location>
</feature>
<proteinExistence type="inferred from homology"/>
<evidence type="ECO:0000256" key="2">
    <source>
        <dbReference type="ARBA" id="ARBA00007543"/>
    </source>
</evidence>
<evidence type="ECO:0000256" key="6">
    <source>
        <dbReference type="ARBA" id="ARBA00022692"/>
    </source>
</evidence>
<feature type="transmembrane region" description="Helical" evidence="12">
    <location>
        <begin position="196"/>
        <end position="217"/>
    </location>
</feature>
<feature type="transmembrane region" description="Helical" evidence="12">
    <location>
        <begin position="251"/>
        <end position="273"/>
    </location>
</feature>
<keyword evidence="9 12" id="KW-1133">Transmembrane helix</keyword>
<comment type="caution">
    <text evidence="13">The sequence shown here is derived from an EMBL/GenBank/DDBJ whole genome shotgun (WGS) entry which is preliminary data.</text>
</comment>
<dbReference type="InterPro" id="IPR003317">
    <property type="entry name" value="Cyt-d_oxidase_su2"/>
</dbReference>
<evidence type="ECO:0000256" key="5">
    <source>
        <dbReference type="ARBA" id="ARBA00022617"/>
    </source>
</evidence>
<dbReference type="OrthoDB" id="9776710at2"/>
<dbReference type="GO" id="GO:0019646">
    <property type="term" value="P:aerobic electron transport chain"/>
    <property type="evidence" value="ECO:0007669"/>
    <property type="project" value="TreeGrafter"/>
</dbReference>
<protein>
    <submittedName>
        <fullName evidence="13">Cytochrome bd-I ubiquinol oxidase subunit 2 apoprotein</fullName>
    </submittedName>
</protein>
<evidence type="ECO:0000256" key="9">
    <source>
        <dbReference type="ARBA" id="ARBA00022989"/>
    </source>
</evidence>
<keyword evidence="4" id="KW-1003">Cell membrane</keyword>
<keyword evidence="14" id="KW-1185">Reference proteome</keyword>
<reference evidence="13 14" key="1">
    <citation type="submission" date="2018-03" db="EMBL/GenBank/DDBJ databases">
        <title>Comparative analysis of microorganisms from saline springs in Andes Mountain Range, Colombia.</title>
        <authorList>
            <person name="Rubin E."/>
        </authorList>
    </citation>
    <scope>NUCLEOTIDE SEQUENCE [LARGE SCALE GENOMIC DNA]</scope>
    <source>
        <strain evidence="13 14">CG 35</strain>
    </source>
</reference>
<dbReference type="EMBL" id="PVTY01000025">
    <property type="protein sequence ID" value="PRZ12095.1"/>
    <property type="molecule type" value="Genomic_DNA"/>
</dbReference>
<dbReference type="NCBIfam" id="TIGR00203">
    <property type="entry name" value="cydB"/>
    <property type="match status" value="1"/>
</dbReference>
<evidence type="ECO:0000256" key="7">
    <source>
        <dbReference type="ARBA" id="ARBA00022723"/>
    </source>
</evidence>
<dbReference type="PANTHER" id="PTHR43141">
    <property type="entry name" value="CYTOCHROME BD2 SUBUNIT II"/>
    <property type="match status" value="1"/>
</dbReference>
<evidence type="ECO:0000256" key="11">
    <source>
        <dbReference type="ARBA" id="ARBA00023136"/>
    </source>
</evidence>
<dbReference type="GO" id="GO:0070069">
    <property type="term" value="C:cytochrome complex"/>
    <property type="evidence" value="ECO:0007669"/>
    <property type="project" value="TreeGrafter"/>
</dbReference>
<accession>A0A2T0YBV9</accession>
<keyword evidence="10" id="KW-0408">Iron</keyword>
<evidence type="ECO:0000313" key="13">
    <source>
        <dbReference type="EMBL" id="PRZ12095.1"/>
    </source>
</evidence>
<evidence type="ECO:0000256" key="10">
    <source>
        <dbReference type="ARBA" id="ARBA00023004"/>
    </source>
</evidence>
<sequence length="338" mass="37501">MDIEQIWFALVAFFFIGYFVLDGFDFGVGMALPLLGRDDTDRRVMINTIGPVWDLNETWVIVAGAVLFAAFPEWYASLFSGFYLPLLLILLALILRGVSFEYRHQRKHPEWAARFDLMIIIGSFLPAFLWGVAFANIIRGVPMDADHQVSVSLFGLLNPYGLLGGVTLVLLCLVHGMIFIALKTEGDIRIRARTSVLRFMVPTIAVVATFLFWTVAMHVEVPHLGWIMAIAGLAAASLVTAGLFSLRGREGFAFFAMALTIASAVATLFVSLFPNVMPSTTTPEGTLTIINASSSEYTLGVMLWVALITTPLVIGYQAWTYWVFRRRLGREHILSSAH</sequence>
<keyword evidence="5" id="KW-0349">Heme</keyword>
<dbReference type="Pfam" id="PF02322">
    <property type="entry name" value="Cyt_bd_oxida_II"/>
    <property type="match status" value="1"/>
</dbReference>
<dbReference type="GO" id="GO:0005886">
    <property type="term" value="C:plasma membrane"/>
    <property type="evidence" value="ECO:0007669"/>
    <property type="project" value="UniProtKB-SubCell"/>
</dbReference>
<keyword evidence="11 12" id="KW-0472">Membrane</keyword>
<keyword evidence="6 12" id="KW-0812">Transmembrane</keyword>
<evidence type="ECO:0000256" key="12">
    <source>
        <dbReference type="SAM" id="Phobius"/>
    </source>
</evidence>
<dbReference type="PANTHER" id="PTHR43141:SF5">
    <property type="entry name" value="CYTOCHROME BD-I UBIQUINOL OXIDASE SUBUNIT 2"/>
    <property type="match status" value="1"/>
</dbReference>
<comment type="subcellular location">
    <subcellularLocation>
        <location evidence="1">Cell membrane</location>
        <topology evidence="1">Multi-pass membrane protein</topology>
    </subcellularLocation>
</comment>
<dbReference type="GO" id="GO:0009055">
    <property type="term" value="F:electron transfer activity"/>
    <property type="evidence" value="ECO:0007669"/>
    <property type="project" value="TreeGrafter"/>
</dbReference>
<feature type="transmembrane region" description="Helical" evidence="12">
    <location>
        <begin position="158"/>
        <end position="184"/>
    </location>
</feature>
<feature type="transmembrane region" description="Helical" evidence="12">
    <location>
        <begin position="223"/>
        <end position="244"/>
    </location>
</feature>
<dbReference type="AlphaFoldDB" id="A0A2T0YBV9"/>
<evidence type="ECO:0000256" key="4">
    <source>
        <dbReference type="ARBA" id="ARBA00022475"/>
    </source>
</evidence>
<keyword evidence="8" id="KW-0249">Electron transport</keyword>
<dbReference type="Proteomes" id="UP000238217">
    <property type="component" value="Unassembled WGS sequence"/>
</dbReference>
<keyword evidence="7" id="KW-0479">Metal-binding</keyword>
<feature type="transmembrane region" description="Helical" evidence="12">
    <location>
        <begin position="301"/>
        <end position="324"/>
    </location>
</feature>